<comment type="caution">
    <text evidence="1">The sequence shown here is derived from an EMBL/GenBank/DDBJ whole genome shotgun (WGS) entry which is preliminary data.</text>
</comment>
<evidence type="ECO:0000313" key="2">
    <source>
        <dbReference type="Proteomes" id="UP000886653"/>
    </source>
</evidence>
<name>A0A9P6TAI0_9BASI</name>
<accession>A0A9P6TAI0</accession>
<dbReference type="AlphaFoldDB" id="A0A9P6TAI0"/>
<dbReference type="Proteomes" id="UP000886653">
    <property type="component" value="Unassembled WGS sequence"/>
</dbReference>
<proteinExistence type="predicted"/>
<keyword evidence="2" id="KW-1185">Reference proteome</keyword>
<gene>
    <name evidence="1" type="ORF">CROQUDRAFT_108360</name>
</gene>
<evidence type="ECO:0000313" key="1">
    <source>
        <dbReference type="EMBL" id="KAG0144640.1"/>
    </source>
</evidence>
<sequence length="55" mass="6023">MSPYSPFGPASYHHHPGLIATATDSDPTVSTTLYIRVATQHYTSQLATPHILRTN</sequence>
<reference evidence="1" key="1">
    <citation type="submission" date="2013-11" db="EMBL/GenBank/DDBJ databases">
        <title>Genome sequence of the fusiform rust pathogen reveals effectors for host alternation and coevolution with pine.</title>
        <authorList>
            <consortium name="DOE Joint Genome Institute"/>
            <person name="Smith K."/>
            <person name="Pendleton A."/>
            <person name="Kubisiak T."/>
            <person name="Anderson C."/>
            <person name="Salamov A."/>
            <person name="Aerts A."/>
            <person name="Riley R."/>
            <person name="Clum A."/>
            <person name="Lindquist E."/>
            <person name="Ence D."/>
            <person name="Campbell M."/>
            <person name="Kronenberg Z."/>
            <person name="Feau N."/>
            <person name="Dhillon B."/>
            <person name="Hamelin R."/>
            <person name="Burleigh J."/>
            <person name="Smith J."/>
            <person name="Yandell M."/>
            <person name="Nelson C."/>
            <person name="Grigoriev I."/>
            <person name="Davis J."/>
        </authorList>
    </citation>
    <scope>NUCLEOTIDE SEQUENCE</scope>
    <source>
        <strain evidence="1">G11</strain>
    </source>
</reference>
<organism evidence="1 2">
    <name type="scientific">Cronartium quercuum f. sp. fusiforme G11</name>
    <dbReference type="NCBI Taxonomy" id="708437"/>
    <lineage>
        <taxon>Eukaryota</taxon>
        <taxon>Fungi</taxon>
        <taxon>Dikarya</taxon>
        <taxon>Basidiomycota</taxon>
        <taxon>Pucciniomycotina</taxon>
        <taxon>Pucciniomycetes</taxon>
        <taxon>Pucciniales</taxon>
        <taxon>Coleosporiaceae</taxon>
        <taxon>Cronartium</taxon>
    </lineage>
</organism>
<dbReference type="EMBL" id="MU167291">
    <property type="protein sequence ID" value="KAG0144640.1"/>
    <property type="molecule type" value="Genomic_DNA"/>
</dbReference>
<protein>
    <submittedName>
        <fullName evidence="1">Uncharacterized protein</fullName>
    </submittedName>
</protein>